<dbReference type="PRINTS" id="PR01994">
    <property type="entry name" value="ANTIREPRESSR"/>
</dbReference>
<dbReference type="RefSeq" id="WP_039198077.1">
    <property type="nucleotide sequence ID" value="NZ_CP007456.1"/>
</dbReference>
<evidence type="ECO:0000313" key="4">
    <source>
        <dbReference type="Proteomes" id="UP000030625"/>
    </source>
</evidence>
<dbReference type="InterPro" id="IPR005039">
    <property type="entry name" value="Ant_C"/>
</dbReference>
<feature type="domain" description="Antirepressor protein ant N-terminal" evidence="2">
    <location>
        <begin position="7"/>
        <end position="119"/>
    </location>
</feature>
<protein>
    <recommendedName>
        <fullName evidence="5">Antirepressor</fullName>
    </recommendedName>
</protein>
<dbReference type="Pfam" id="PF03374">
    <property type="entry name" value="ANT"/>
    <property type="match status" value="1"/>
</dbReference>
<organism evidence="3 4">
    <name type="scientific">Bifidobacterium catenulatum PV20-2</name>
    <dbReference type="NCBI Taxonomy" id="1447716"/>
    <lineage>
        <taxon>Bacteria</taxon>
        <taxon>Bacillati</taxon>
        <taxon>Actinomycetota</taxon>
        <taxon>Actinomycetes</taxon>
        <taxon>Bifidobacteriales</taxon>
        <taxon>Bifidobacteriaceae</taxon>
        <taxon>Bifidobacterium</taxon>
    </lineage>
</organism>
<evidence type="ECO:0000259" key="2">
    <source>
        <dbReference type="Pfam" id="PF10547"/>
    </source>
</evidence>
<dbReference type="Pfam" id="PF10547">
    <property type="entry name" value="P22_AR_N"/>
    <property type="match status" value="1"/>
</dbReference>
<feature type="domain" description="Antirepressor protein C-terminal" evidence="1">
    <location>
        <begin position="155"/>
        <end position="265"/>
    </location>
</feature>
<evidence type="ECO:0000313" key="3">
    <source>
        <dbReference type="EMBL" id="AIZ14499.1"/>
    </source>
</evidence>
<dbReference type="HOGENOM" id="CLU_996254_0_0_11"/>
<dbReference type="KEGG" id="bka:AH68_04760"/>
<sequence length="279" mass="31177">MSNDIVEIPFNGSAMIAQRFDDGEIYAALKPICENIGIAFNGQRERLNRTPWAVVRMIRTTGADGKQYDMLAVSRKTLTMWLATIDTNRLSDERARHNVTVYQQEAAEALDKYFNEGGAIRVSDTDSDEDIMARAVLVAQKTIERKNQQIQAKDAQIRELEPKAQALDDFTNVEDRLLVRDAAKVLSNAGTPIKEKQLREWMADHNWIFKSGGSWRATAEHCAAGHLVMVMSQKHGVKDDGTQFAFPPTVRITRKGLALLHKRLGEIALDKALDAEAAA</sequence>
<dbReference type="GO" id="GO:0003677">
    <property type="term" value="F:DNA binding"/>
    <property type="evidence" value="ECO:0007669"/>
    <property type="project" value="InterPro"/>
</dbReference>
<dbReference type="EMBL" id="CP007456">
    <property type="protein sequence ID" value="AIZ14499.1"/>
    <property type="molecule type" value="Genomic_DNA"/>
</dbReference>
<dbReference type="STRING" id="1447716.AH68_04760"/>
<evidence type="ECO:0008006" key="5">
    <source>
        <dbReference type="Google" id="ProtNLM"/>
    </source>
</evidence>
<reference evidence="3 4" key="1">
    <citation type="journal article" date="2015" name="Genome Announc.">
        <title>Complete and Assembled Genome Sequence of Bifidobacterium kashiwanohense PV20-2, Isolated from the Feces of an Anemic Kenyan Infant.</title>
        <authorList>
            <person name="Vazquez-Gutierrez P."/>
            <person name="Lacroix C."/>
            <person name="Chassard C."/>
            <person name="Klumpp J."/>
            <person name="Jans C."/>
            <person name="Stevens M.J."/>
        </authorList>
    </citation>
    <scope>NUCLEOTIDE SEQUENCE [LARGE SCALE GENOMIC DNA]</scope>
    <source>
        <strain evidence="3 4">PV20-2</strain>
    </source>
</reference>
<dbReference type="Proteomes" id="UP000030625">
    <property type="component" value="Chromosome"/>
</dbReference>
<proteinExistence type="predicted"/>
<accession>A0A0A7I6R7</accession>
<dbReference type="InterPro" id="IPR018875">
    <property type="entry name" value="Antirepressor_Ant_N"/>
</dbReference>
<gene>
    <name evidence="3" type="ORF">AH68_04760</name>
</gene>
<name>A0A0A7I6R7_9BIFI</name>
<dbReference type="OrthoDB" id="4193033at2"/>
<dbReference type="AlphaFoldDB" id="A0A0A7I6R7"/>
<evidence type="ECO:0000259" key="1">
    <source>
        <dbReference type="Pfam" id="PF03374"/>
    </source>
</evidence>